<sequence>MRPRPAPRPGPSVLSHAENWTGGFYETAFEVGDGGRSLQRVLSALWPAAGVEGCFGSRDREPGDQAGVPLTLSSLAEYGHLRGVLTLPSGHRVVCGCVAVRPDDGPAWLSLYLPLGALGATDPRIGAFPFGPDGGPSSLEWRLPLDAWLASTARAVLAEAPFDLAVIGFEPDGSPQARSLNGAPPEERACGVLFPDGRYFPADR</sequence>
<evidence type="ECO:0000313" key="2">
    <source>
        <dbReference type="Proteomes" id="UP001165685"/>
    </source>
</evidence>
<comment type="caution">
    <text evidence="1">The sequence shown here is derived from an EMBL/GenBank/DDBJ whole genome shotgun (WGS) entry which is preliminary data.</text>
</comment>
<dbReference type="EMBL" id="JAQFWP010000112">
    <property type="protein sequence ID" value="MDA2808881.1"/>
    <property type="molecule type" value="Genomic_DNA"/>
</dbReference>
<gene>
    <name evidence="1" type="ORF">O4U47_30530</name>
</gene>
<dbReference type="Proteomes" id="UP001165685">
    <property type="component" value="Unassembled WGS sequence"/>
</dbReference>
<reference evidence="1" key="1">
    <citation type="submission" date="2023-01" db="EMBL/GenBank/DDBJ databases">
        <title>Draft genome sequence of Nocardiopsis sp. LSu2-4 isolated from halophytes.</title>
        <authorList>
            <person name="Duangmal K."/>
            <person name="Chantavorakit T."/>
        </authorList>
    </citation>
    <scope>NUCLEOTIDE SEQUENCE</scope>
    <source>
        <strain evidence="1">LSu2-4</strain>
    </source>
</reference>
<dbReference type="RefSeq" id="WP_270681466.1">
    <property type="nucleotide sequence ID" value="NZ_JAQFWP010000112.1"/>
</dbReference>
<evidence type="ECO:0000313" key="1">
    <source>
        <dbReference type="EMBL" id="MDA2808881.1"/>
    </source>
</evidence>
<keyword evidence="2" id="KW-1185">Reference proteome</keyword>
<accession>A0ABT4TWT6</accession>
<proteinExistence type="predicted"/>
<organism evidence="1 2">
    <name type="scientific">Nocardiopsis suaedae</name>
    <dbReference type="NCBI Taxonomy" id="3018444"/>
    <lineage>
        <taxon>Bacteria</taxon>
        <taxon>Bacillati</taxon>
        <taxon>Actinomycetota</taxon>
        <taxon>Actinomycetes</taxon>
        <taxon>Streptosporangiales</taxon>
        <taxon>Nocardiopsidaceae</taxon>
        <taxon>Nocardiopsis</taxon>
    </lineage>
</organism>
<name>A0ABT4TWT6_9ACTN</name>
<protein>
    <submittedName>
        <fullName evidence="1">Uncharacterized protein</fullName>
    </submittedName>
</protein>